<reference evidence="3 4" key="1">
    <citation type="submission" date="2017-01" db="EMBL/GenBank/DDBJ databases">
        <title>Genome Sequencing of a Marine Spirillum, Oceanospirillum multiglobuliferum ATCC 33336, from Japan.</title>
        <authorList>
            <person name="Carney J.G."/>
            <person name="Trachtenberg A.M."/>
            <person name="Rheaume B.A."/>
            <person name="Linnane J.D."/>
            <person name="Pitts N.L."/>
            <person name="Mykles D.L."/>
            <person name="Maclea K.S."/>
        </authorList>
    </citation>
    <scope>NUCLEOTIDE SEQUENCE [LARGE SCALE GENOMIC DNA]</scope>
    <source>
        <strain evidence="3 4">ATCC 33336</strain>
    </source>
</reference>
<dbReference type="PROSITE" id="PS51257">
    <property type="entry name" value="PROKAR_LIPOPROTEIN"/>
    <property type="match status" value="1"/>
</dbReference>
<proteinExistence type="predicted"/>
<evidence type="ECO:0000259" key="2">
    <source>
        <dbReference type="Pfam" id="PF02169"/>
    </source>
</evidence>
<feature type="signal peptide" evidence="1">
    <location>
        <begin position="1"/>
        <end position="30"/>
    </location>
</feature>
<dbReference type="STRING" id="64969.SAMN02745127_02670"/>
<accession>A0A1T4RZZ2</accession>
<comment type="caution">
    <text evidence="3">The sequence shown here is derived from an EMBL/GenBank/DDBJ whole genome shotgun (WGS) entry which is preliminary data.</text>
</comment>
<sequence>MKQHGYIKRLSTSVRSLALALMLVSLIAGCSGTEPKPIVTPPEWVDVLPEQKGYLFGLGSADKSTSDSDQLELARERARADLIKQLQVTVSSDFSSQSRLEMTDGRNTGFVEVVNDKVRSRIPDISLPGIGWQTSWQHPETGTLYVLARLNRRAAVAQLSEQLSSLDLELSELRLPQTGSRLERVREALPMMALFAKRDKLVQQLSFVAESGAFNRLADEEVRQLRREISRLISSLQISLTAGDLGARALEASLAEELTKLGVQLVPAANSDTDLRLSYTLSLSRTDKNRTFYVFARSAVQIKDNQNHTLRAFERESKGVSSLPDRAQQQAVQQLGLTLAKEIVNAFFY</sequence>
<keyword evidence="1" id="KW-0732">Signal</keyword>
<evidence type="ECO:0000256" key="1">
    <source>
        <dbReference type="SAM" id="SignalP"/>
    </source>
</evidence>
<organism evidence="3 4">
    <name type="scientific">Oceanospirillum multiglobuliferum</name>
    <dbReference type="NCBI Taxonomy" id="64969"/>
    <lineage>
        <taxon>Bacteria</taxon>
        <taxon>Pseudomonadati</taxon>
        <taxon>Pseudomonadota</taxon>
        <taxon>Gammaproteobacteria</taxon>
        <taxon>Oceanospirillales</taxon>
        <taxon>Oceanospirillaceae</taxon>
        <taxon>Oceanospirillum</taxon>
    </lineage>
</organism>
<dbReference type="EMBL" id="MTSM01000023">
    <property type="protein sequence ID" value="OPX54540.1"/>
    <property type="molecule type" value="Genomic_DNA"/>
</dbReference>
<evidence type="ECO:0000313" key="4">
    <source>
        <dbReference type="Proteomes" id="UP000191418"/>
    </source>
</evidence>
<dbReference type="RefSeq" id="WP_078746206.1">
    <property type="nucleotide sequence ID" value="NZ_FUXG01000022.1"/>
</dbReference>
<feature type="chain" id="PRO_5013227722" description="Lipoprotein LPP20-like domain-containing protein" evidence="1">
    <location>
        <begin position="31"/>
        <end position="349"/>
    </location>
</feature>
<dbReference type="Pfam" id="PF02169">
    <property type="entry name" value="LPP20"/>
    <property type="match status" value="1"/>
</dbReference>
<keyword evidence="4" id="KW-1185">Reference proteome</keyword>
<name>A0A1T4RZZ2_9GAMM</name>
<dbReference type="Gene3D" id="3.10.28.20">
    <property type="entry name" value="Acetamidase/Formamidase-like domains"/>
    <property type="match status" value="1"/>
</dbReference>
<dbReference type="Proteomes" id="UP000191418">
    <property type="component" value="Unassembled WGS sequence"/>
</dbReference>
<dbReference type="AlphaFoldDB" id="A0A1T4RZZ2"/>
<dbReference type="OrthoDB" id="6115129at2"/>
<dbReference type="InterPro" id="IPR024952">
    <property type="entry name" value="LPP20-like_dom"/>
</dbReference>
<feature type="domain" description="Lipoprotein LPP20-like" evidence="2">
    <location>
        <begin position="42"/>
        <end position="150"/>
    </location>
</feature>
<evidence type="ECO:0000313" key="3">
    <source>
        <dbReference type="EMBL" id="OPX54540.1"/>
    </source>
</evidence>
<protein>
    <recommendedName>
        <fullName evidence="2">Lipoprotein LPP20-like domain-containing protein</fullName>
    </recommendedName>
</protein>
<gene>
    <name evidence="3" type="ORF">BTE48_13705</name>
</gene>